<evidence type="ECO:0008006" key="4">
    <source>
        <dbReference type="Google" id="ProtNLM"/>
    </source>
</evidence>
<reference evidence="2" key="1">
    <citation type="journal article" date="2020" name="Stud. Mycol.">
        <title>101 Dothideomycetes genomes: a test case for predicting lifestyles and emergence of pathogens.</title>
        <authorList>
            <person name="Haridas S."/>
            <person name="Albert R."/>
            <person name="Binder M."/>
            <person name="Bloem J."/>
            <person name="Labutti K."/>
            <person name="Salamov A."/>
            <person name="Andreopoulos B."/>
            <person name="Baker S."/>
            <person name="Barry K."/>
            <person name="Bills G."/>
            <person name="Bluhm B."/>
            <person name="Cannon C."/>
            <person name="Castanera R."/>
            <person name="Culley D."/>
            <person name="Daum C."/>
            <person name="Ezra D."/>
            <person name="Gonzalez J."/>
            <person name="Henrissat B."/>
            <person name="Kuo A."/>
            <person name="Liang C."/>
            <person name="Lipzen A."/>
            <person name="Lutzoni F."/>
            <person name="Magnuson J."/>
            <person name="Mondo S."/>
            <person name="Nolan M."/>
            <person name="Ohm R."/>
            <person name="Pangilinan J."/>
            <person name="Park H.-J."/>
            <person name="Ramirez L."/>
            <person name="Alfaro M."/>
            <person name="Sun H."/>
            <person name="Tritt A."/>
            <person name="Yoshinaga Y."/>
            <person name="Zwiers L.-H."/>
            <person name="Turgeon B."/>
            <person name="Goodwin S."/>
            <person name="Spatafora J."/>
            <person name="Crous P."/>
            <person name="Grigoriev I."/>
        </authorList>
    </citation>
    <scope>NUCLEOTIDE SEQUENCE</scope>
    <source>
        <strain evidence="2">CBS 113389</strain>
    </source>
</reference>
<dbReference type="AlphaFoldDB" id="A0A6A6PJ95"/>
<dbReference type="GeneID" id="54476718"/>
<evidence type="ECO:0000313" key="2">
    <source>
        <dbReference type="EMBL" id="KAF2479764.1"/>
    </source>
</evidence>
<dbReference type="PANTHER" id="PTHR47534:SF3">
    <property type="entry name" value="ALCOHOL DEHYDROGENASE-LIKE C-TERMINAL DOMAIN-CONTAINING PROTEIN"/>
    <property type="match status" value="1"/>
</dbReference>
<dbReference type="OrthoDB" id="2898509at2759"/>
<sequence length="304" mass="33806">MVAIKDIQQANASLRKTHDSLTGVFAGATSGIGLETLRAFAKHIPKPRAIIVGRNRSKFQPQLDQLHTLNPDGEYTFIEAEISLLANIDRTCDEIKRNVSSIDFLVLSQGYVHIGARDNNADGLDNSSSLRYYGRVRFTQNLLPIMSPTARVVSVLAGGKEGKVFLDDLDLERNYSTINVMEQFTTLMTLSFDRLAQQNPKKSFIHAYPGFVNTGTTGRHNKGLTGWAIGCVEAAVGWFIIQPQETGERMLYYATNEQYDTGSWSVDWDGTPKTTKALAGYREQGLAEKVEEHTQAIFQRVLAK</sequence>
<dbReference type="PANTHER" id="PTHR47534">
    <property type="entry name" value="YALI0E05731P"/>
    <property type="match status" value="1"/>
</dbReference>
<evidence type="ECO:0000313" key="3">
    <source>
        <dbReference type="Proteomes" id="UP000799767"/>
    </source>
</evidence>
<dbReference type="GO" id="GO:0016491">
    <property type="term" value="F:oxidoreductase activity"/>
    <property type="evidence" value="ECO:0007669"/>
    <property type="project" value="UniProtKB-KW"/>
</dbReference>
<organism evidence="2 3">
    <name type="scientific">Neohortaea acidophila</name>
    <dbReference type="NCBI Taxonomy" id="245834"/>
    <lineage>
        <taxon>Eukaryota</taxon>
        <taxon>Fungi</taxon>
        <taxon>Dikarya</taxon>
        <taxon>Ascomycota</taxon>
        <taxon>Pezizomycotina</taxon>
        <taxon>Dothideomycetes</taxon>
        <taxon>Dothideomycetidae</taxon>
        <taxon>Mycosphaerellales</taxon>
        <taxon>Teratosphaeriaceae</taxon>
        <taxon>Neohortaea</taxon>
    </lineage>
</organism>
<protein>
    <recommendedName>
        <fullName evidence="4">Short-chain dehydrogenase/reductase</fullName>
    </recommendedName>
</protein>
<gene>
    <name evidence="2" type="ORF">BDY17DRAFT_313505</name>
</gene>
<dbReference type="Gene3D" id="3.40.50.720">
    <property type="entry name" value="NAD(P)-binding Rossmann-like Domain"/>
    <property type="match status" value="1"/>
</dbReference>
<dbReference type="EMBL" id="MU001641">
    <property type="protein sequence ID" value="KAF2479764.1"/>
    <property type="molecule type" value="Genomic_DNA"/>
</dbReference>
<accession>A0A6A6PJ95</accession>
<dbReference type="Proteomes" id="UP000799767">
    <property type="component" value="Unassembled WGS sequence"/>
</dbReference>
<name>A0A6A6PJ95_9PEZI</name>
<evidence type="ECO:0000256" key="1">
    <source>
        <dbReference type="ARBA" id="ARBA00023002"/>
    </source>
</evidence>
<keyword evidence="1" id="KW-0560">Oxidoreductase</keyword>
<dbReference type="InterPro" id="IPR002347">
    <property type="entry name" value="SDR_fam"/>
</dbReference>
<dbReference type="InterPro" id="IPR036291">
    <property type="entry name" value="NAD(P)-bd_dom_sf"/>
</dbReference>
<proteinExistence type="predicted"/>
<dbReference type="InterPro" id="IPR052228">
    <property type="entry name" value="Sec_Metab_Biosynth_Oxidored"/>
</dbReference>
<dbReference type="RefSeq" id="XP_033586334.1">
    <property type="nucleotide sequence ID" value="XM_033735716.1"/>
</dbReference>
<dbReference type="Pfam" id="PF00106">
    <property type="entry name" value="adh_short"/>
    <property type="match status" value="1"/>
</dbReference>
<dbReference type="SUPFAM" id="SSF51735">
    <property type="entry name" value="NAD(P)-binding Rossmann-fold domains"/>
    <property type="match status" value="1"/>
</dbReference>
<keyword evidence="3" id="KW-1185">Reference proteome</keyword>